<dbReference type="VEuPathDB" id="FungiDB:SPPG_00086"/>
<dbReference type="PANTHER" id="PTHR17224:SF1">
    <property type="entry name" value="PEPTIDYL-TRNA HYDROLASE"/>
    <property type="match status" value="1"/>
</dbReference>
<dbReference type="InterPro" id="IPR001328">
    <property type="entry name" value="Pept_tRNA_hydro"/>
</dbReference>
<gene>
    <name evidence="4" type="ORF">SPPG_00086</name>
</gene>
<sequence length="284" mass="30848">MTSDRPVDYVIVGLGNPDADYVTTRHNVGFIFCDYLANCIAMQTALLEQMQAEDSAATGAQSKKDTPVTIPSNYVTPKFVRKGDVVADVHDVIFKLAPDDVFPSQTVAARASGKKGELRTFRLLLVKPLTGMNNSGLAVSKIISTYGIKNPGKQLIVVFDDMNTLQGSIAVQNGGDLRAVQGHKGVESIAAYLKTGDFIRFRIGIGRPAANIPVTSYVLSSFEKENKEMDYLGHALDLTAQALQFFAATADIKETKKKFANSKKLPKNLRKMEGLVFPIEITGA</sequence>
<dbReference type="GO" id="GO:0000049">
    <property type="term" value="F:tRNA binding"/>
    <property type="evidence" value="ECO:0007669"/>
    <property type="project" value="UniProtKB-KW"/>
</dbReference>
<evidence type="ECO:0000313" key="5">
    <source>
        <dbReference type="Proteomes" id="UP000053201"/>
    </source>
</evidence>
<dbReference type="InterPro" id="IPR036416">
    <property type="entry name" value="Pept_tRNA_hydro_sf"/>
</dbReference>
<dbReference type="RefSeq" id="XP_016612395.1">
    <property type="nucleotide sequence ID" value="XM_016748422.1"/>
</dbReference>
<dbReference type="AlphaFoldDB" id="A0A0L0HSL4"/>
<dbReference type="EMBL" id="KQ257450">
    <property type="protein sequence ID" value="KND04356.1"/>
    <property type="molecule type" value="Genomic_DNA"/>
</dbReference>
<reference evidence="4 5" key="1">
    <citation type="submission" date="2009-08" db="EMBL/GenBank/DDBJ databases">
        <title>The Genome Sequence of Spizellomyces punctatus strain DAOM BR117.</title>
        <authorList>
            <consortium name="The Broad Institute Genome Sequencing Platform"/>
            <person name="Russ C."/>
            <person name="Cuomo C."/>
            <person name="Shea T."/>
            <person name="Young S.K."/>
            <person name="Zeng Q."/>
            <person name="Koehrsen M."/>
            <person name="Haas B."/>
            <person name="Borodovsky M."/>
            <person name="Guigo R."/>
            <person name="Alvarado L."/>
            <person name="Berlin A."/>
            <person name="Bochicchio J."/>
            <person name="Borenstein D."/>
            <person name="Chapman S."/>
            <person name="Chen Z."/>
            <person name="Engels R."/>
            <person name="Freedman E."/>
            <person name="Gellesch M."/>
            <person name="Goldberg J."/>
            <person name="Griggs A."/>
            <person name="Gujja S."/>
            <person name="Heiman D."/>
            <person name="Hepburn T."/>
            <person name="Howarth C."/>
            <person name="Jen D."/>
            <person name="Larson L."/>
            <person name="Lewis B."/>
            <person name="Mehta T."/>
            <person name="Park D."/>
            <person name="Pearson M."/>
            <person name="Roberts A."/>
            <person name="Saif S."/>
            <person name="Shenoy N."/>
            <person name="Sisk P."/>
            <person name="Stolte C."/>
            <person name="Sykes S."/>
            <person name="Thomson T."/>
            <person name="Walk T."/>
            <person name="White J."/>
            <person name="Yandava C."/>
            <person name="Burger G."/>
            <person name="Gray M.W."/>
            <person name="Holland P.W.H."/>
            <person name="King N."/>
            <person name="Lang F.B.F."/>
            <person name="Roger A.J."/>
            <person name="Ruiz-Trillo I."/>
            <person name="Lander E."/>
            <person name="Nusbaum C."/>
        </authorList>
    </citation>
    <scope>NUCLEOTIDE SEQUENCE [LARGE SCALE GENOMIC DNA]</scope>
    <source>
        <strain evidence="4 5">DAOM BR117</strain>
    </source>
</reference>
<keyword evidence="5" id="KW-1185">Reference proteome</keyword>
<dbReference type="SUPFAM" id="SSF53178">
    <property type="entry name" value="Peptidyl-tRNA hydrolase-like"/>
    <property type="match status" value="2"/>
</dbReference>
<evidence type="ECO:0008006" key="6">
    <source>
        <dbReference type="Google" id="ProtNLM"/>
    </source>
</evidence>
<evidence type="ECO:0000256" key="3">
    <source>
        <dbReference type="ARBA" id="ARBA00022884"/>
    </source>
</evidence>
<accession>A0A0L0HSL4</accession>
<dbReference type="Gene3D" id="3.40.50.1470">
    <property type="entry name" value="Peptidyl-tRNA hydrolase"/>
    <property type="match status" value="1"/>
</dbReference>
<keyword evidence="3" id="KW-0694">RNA-binding</keyword>
<dbReference type="eggNOG" id="KOG2255">
    <property type="taxonomic scope" value="Eukaryota"/>
</dbReference>
<dbReference type="GeneID" id="27683838"/>
<keyword evidence="2" id="KW-0378">Hydrolase</keyword>
<dbReference type="OMA" id="NAGYIFI"/>
<proteinExistence type="predicted"/>
<dbReference type="Proteomes" id="UP000053201">
    <property type="component" value="Unassembled WGS sequence"/>
</dbReference>
<organism evidence="4 5">
    <name type="scientific">Spizellomyces punctatus (strain DAOM BR117)</name>
    <dbReference type="NCBI Taxonomy" id="645134"/>
    <lineage>
        <taxon>Eukaryota</taxon>
        <taxon>Fungi</taxon>
        <taxon>Fungi incertae sedis</taxon>
        <taxon>Chytridiomycota</taxon>
        <taxon>Chytridiomycota incertae sedis</taxon>
        <taxon>Chytridiomycetes</taxon>
        <taxon>Spizellomycetales</taxon>
        <taxon>Spizellomycetaceae</taxon>
        <taxon>Spizellomyces</taxon>
    </lineage>
</organism>
<dbReference type="InParanoid" id="A0A0L0HSL4"/>
<protein>
    <recommendedName>
        <fullName evidence="6">Peptidyl-tRNA hydrolase</fullName>
    </recommendedName>
</protein>
<dbReference type="PANTHER" id="PTHR17224">
    <property type="entry name" value="PEPTIDYL-TRNA HYDROLASE"/>
    <property type="match status" value="1"/>
</dbReference>
<keyword evidence="1" id="KW-0820">tRNA-binding</keyword>
<dbReference type="STRING" id="645134.A0A0L0HSL4"/>
<dbReference type="GO" id="GO:0004045">
    <property type="term" value="F:peptidyl-tRNA hydrolase activity"/>
    <property type="evidence" value="ECO:0007669"/>
    <property type="project" value="InterPro"/>
</dbReference>
<dbReference type="OrthoDB" id="1711136at2759"/>
<evidence type="ECO:0000256" key="1">
    <source>
        <dbReference type="ARBA" id="ARBA00022555"/>
    </source>
</evidence>
<dbReference type="Pfam" id="PF01195">
    <property type="entry name" value="Pept_tRNA_hydro"/>
    <property type="match status" value="2"/>
</dbReference>
<evidence type="ECO:0000256" key="2">
    <source>
        <dbReference type="ARBA" id="ARBA00022801"/>
    </source>
</evidence>
<name>A0A0L0HSL4_SPIPD</name>
<evidence type="ECO:0000313" key="4">
    <source>
        <dbReference type="EMBL" id="KND04356.1"/>
    </source>
</evidence>